<dbReference type="PROSITE" id="PS50005">
    <property type="entry name" value="TPR"/>
    <property type="match status" value="4"/>
</dbReference>
<dbReference type="Pfam" id="PF13174">
    <property type="entry name" value="TPR_6"/>
    <property type="match status" value="1"/>
</dbReference>
<evidence type="ECO:0000313" key="6">
    <source>
        <dbReference type="Proteomes" id="UP001235849"/>
    </source>
</evidence>
<dbReference type="Proteomes" id="UP001235849">
    <property type="component" value="Unassembled WGS sequence"/>
</dbReference>
<proteinExistence type="predicted"/>
<dbReference type="Gene3D" id="1.25.40.10">
    <property type="entry name" value="Tetratricopeptide repeat domain"/>
    <property type="match status" value="2"/>
</dbReference>
<feature type="domain" description="Methyltransferase FkbM" evidence="4">
    <location>
        <begin position="312"/>
        <end position="457"/>
    </location>
</feature>
<comment type="caution">
    <text evidence="5">The sequence shown here is derived from an EMBL/GenBank/DDBJ whole genome shotgun (WGS) entry which is preliminary data.</text>
</comment>
<feature type="repeat" description="TPR" evidence="3">
    <location>
        <begin position="174"/>
        <end position="207"/>
    </location>
</feature>
<dbReference type="InterPro" id="IPR051685">
    <property type="entry name" value="Ycf3/AcsC/BcsC/TPR_MFPF"/>
</dbReference>
<evidence type="ECO:0000256" key="3">
    <source>
        <dbReference type="PROSITE-ProRule" id="PRU00339"/>
    </source>
</evidence>
<keyword evidence="5" id="KW-0489">Methyltransferase</keyword>
<dbReference type="SUPFAM" id="SSF48452">
    <property type="entry name" value="TPR-like"/>
    <property type="match status" value="1"/>
</dbReference>
<feature type="repeat" description="TPR" evidence="3">
    <location>
        <begin position="208"/>
        <end position="241"/>
    </location>
</feature>
<organism evidence="5 6">
    <name type="scientific">Roseofilum capinflatum BLCC-M114</name>
    <dbReference type="NCBI Taxonomy" id="3022440"/>
    <lineage>
        <taxon>Bacteria</taxon>
        <taxon>Bacillati</taxon>
        <taxon>Cyanobacteriota</taxon>
        <taxon>Cyanophyceae</taxon>
        <taxon>Desertifilales</taxon>
        <taxon>Desertifilaceae</taxon>
        <taxon>Roseofilum</taxon>
        <taxon>Roseofilum capinflatum</taxon>
    </lineage>
</organism>
<keyword evidence="1" id="KW-0677">Repeat</keyword>
<dbReference type="GO" id="GO:0008168">
    <property type="term" value="F:methyltransferase activity"/>
    <property type="evidence" value="ECO:0007669"/>
    <property type="project" value="UniProtKB-KW"/>
</dbReference>
<dbReference type="SMART" id="SM00028">
    <property type="entry name" value="TPR"/>
    <property type="match status" value="5"/>
</dbReference>
<accession>A0ABT7BAM6</accession>
<evidence type="ECO:0000256" key="1">
    <source>
        <dbReference type="ARBA" id="ARBA00022737"/>
    </source>
</evidence>
<dbReference type="PANTHER" id="PTHR44943">
    <property type="entry name" value="CELLULOSE SYNTHASE OPERON PROTEIN C"/>
    <property type="match status" value="1"/>
</dbReference>
<dbReference type="Pfam" id="PF13432">
    <property type="entry name" value="TPR_16"/>
    <property type="match status" value="1"/>
</dbReference>
<dbReference type="PROSITE" id="PS50293">
    <property type="entry name" value="TPR_REGION"/>
    <property type="match status" value="2"/>
</dbReference>
<feature type="repeat" description="TPR" evidence="3">
    <location>
        <begin position="38"/>
        <end position="71"/>
    </location>
</feature>
<gene>
    <name evidence="5" type="ORF">PMG25_19205</name>
</gene>
<evidence type="ECO:0000256" key="2">
    <source>
        <dbReference type="ARBA" id="ARBA00022803"/>
    </source>
</evidence>
<dbReference type="GO" id="GO:0032259">
    <property type="term" value="P:methylation"/>
    <property type="evidence" value="ECO:0007669"/>
    <property type="project" value="UniProtKB-KW"/>
</dbReference>
<dbReference type="SUPFAM" id="SSF53335">
    <property type="entry name" value="S-adenosyl-L-methionine-dependent methyltransferases"/>
    <property type="match status" value="1"/>
</dbReference>
<keyword evidence="6" id="KW-1185">Reference proteome</keyword>
<dbReference type="Pfam" id="PF05050">
    <property type="entry name" value="Methyltransf_21"/>
    <property type="match status" value="1"/>
</dbReference>
<dbReference type="InterPro" id="IPR006342">
    <property type="entry name" value="FkbM_mtfrase"/>
</dbReference>
<sequence>MVNLNQEFQQAYQYQQQGNWDAARQGYEGVLERDPQHISSQVNLGVLYKRQGEYEKAARLYEQVLQQKPNHVIAHYNLALVYELQGRLSEAVRHYSHGLLFQPTDENLGKHLQQALVALGLFKSDRPLYEQALHQVSLSLPSLSELIEFLRREEYLEVAIALLQVAIEQYPERSGLYSLSGGIYNQMGNYAEAMKCFKQAIERSPEDPNSIQYLGITLAKQQQWEAAQSYLQQALSLAPNLRKARRWLNFVNLLCGDHPQVEFVNHNQVIQFQITGKNLDVELTQVNDRQFYEQPELDFIQQTLKGRSAIVDVGANSGNHLVYFAKILGAETVIPIEFQPDIIEALKTNIALNQITNVDLSKLGYAVGKTPGRAQLQNHPTGDLCLTELKEDTNGSVEILPLDRLITSSIDFIKMDVQGLEIEVLEGAEGLLRQFQPDGLIEVTKRNQPSFFSFLERLNYTILKEFREWNYSNFYIQPRVQ</sequence>
<protein>
    <submittedName>
        <fullName evidence="5">FkbM family methyltransferase</fullName>
    </submittedName>
</protein>
<dbReference type="InterPro" id="IPR019734">
    <property type="entry name" value="TPR_rpt"/>
</dbReference>
<dbReference type="InterPro" id="IPR029063">
    <property type="entry name" value="SAM-dependent_MTases_sf"/>
</dbReference>
<evidence type="ECO:0000313" key="5">
    <source>
        <dbReference type="EMBL" id="MDJ1176216.1"/>
    </source>
</evidence>
<name>A0ABT7BAM6_9CYAN</name>
<feature type="repeat" description="TPR" evidence="3">
    <location>
        <begin position="72"/>
        <end position="105"/>
    </location>
</feature>
<dbReference type="NCBIfam" id="TIGR01444">
    <property type="entry name" value="fkbM_fam"/>
    <property type="match status" value="1"/>
</dbReference>
<evidence type="ECO:0000259" key="4">
    <source>
        <dbReference type="Pfam" id="PF05050"/>
    </source>
</evidence>
<dbReference type="PANTHER" id="PTHR44943:SF8">
    <property type="entry name" value="TPR REPEAT-CONTAINING PROTEIN MJ0263"/>
    <property type="match status" value="1"/>
</dbReference>
<reference evidence="5 6" key="1">
    <citation type="submission" date="2023-01" db="EMBL/GenBank/DDBJ databases">
        <title>Novel diversity within Roseofilum (Cyanobacteria; Desertifilaceae) from marine benthic mats with descriptions of four novel species.</title>
        <authorList>
            <person name="Wang Y."/>
            <person name="Berthold D.E."/>
            <person name="Hu J."/>
            <person name="Lefler F.W."/>
            <person name="Laughinghouse H.D. IV."/>
        </authorList>
    </citation>
    <scope>NUCLEOTIDE SEQUENCE [LARGE SCALE GENOMIC DNA]</scope>
    <source>
        <strain evidence="5 6">BLCC-M114</strain>
    </source>
</reference>
<keyword evidence="5" id="KW-0808">Transferase</keyword>
<dbReference type="InterPro" id="IPR011990">
    <property type="entry name" value="TPR-like_helical_dom_sf"/>
</dbReference>
<dbReference type="RefSeq" id="WP_283768505.1">
    <property type="nucleotide sequence ID" value="NZ_JAQOSO010000101.1"/>
</dbReference>
<dbReference type="Pfam" id="PF13424">
    <property type="entry name" value="TPR_12"/>
    <property type="match status" value="1"/>
</dbReference>
<keyword evidence="2 3" id="KW-0802">TPR repeat</keyword>
<dbReference type="Gene3D" id="3.40.50.150">
    <property type="entry name" value="Vaccinia Virus protein VP39"/>
    <property type="match status" value="1"/>
</dbReference>
<dbReference type="EMBL" id="JAQOSO010000101">
    <property type="protein sequence ID" value="MDJ1176216.1"/>
    <property type="molecule type" value="Genomic_DNA"/>
</dbReference>